<evidence type="ECO:0000256" key="2">
    <source>
        <dbReference type="ARBA" id="ARBA00022692"/>
    </source>
</evidence>
<comment type="subcellular location">
    <subcellularLocation>
        <location evidence="1">Membrane</location>
        <topology evidence="1">Multi-pass membrane protein</topology>
    </subcellularLocation>
</comment>
<dbReference type="EMBL" id="PKSG01000748">
    <property type="protein sequence ID" value="POR33080.1"/>
    <property type="molecule type" value="Genomic_DNA"/>
</dbReference>
<name>A0A2S4KSC9_9HYPO</name>
<proteinExistence type="predicted"/>
<evidence type="ECO:0000313" key="8">
    <source>
        <dbReference type="Proteomes" id="UP000237481"/>
    </source>
</evidence>
<evidence type="ECO:0000256" key="4">
    <source>
        <dbReference type="ARBA" id="ARBA00023136"/>
    </source>
</evidence>
<dbReference type="Pfam" id="PF00324">
    <property type="entry name" value="AA_permease"/>
    <property type="match status" value="1"/>
</dbReference>
<dbReference type="InterPro" id="IPR050524">
    <property type="entry name" value="APC_YAT"/>
</dbReference>
<keyword evidence="4 5" id="KW-0472">Membrane</keyword>
<dbReference type="AlphaFoldDB" id="A0A2S4KSC9"/>
<protein>
    <recommendedName>
        <fullName evidence="6">Amino acid permease/ SLC12A domain-containing protein</fullName>
    </recommendedName>
</protein>
<accession>A0A2S4KSC9</accession>
<evidence type="ECO:0000313" key="7">
    <source>
        <dbReference type="EMBL" id="POR33080.1"/>
    </source>
</evidence>
<evidence type="ECO:0000259" key="6">
    <source>
        <dbReference type="Pfam" id="PF00324"/>
    </source>
</evidence>
<gene>
    <name evidence="7" type="ORF">TPAR_06712</name>
</gene>
<feature type="transmembrane region" description="Helical" evidence="5">
    <location>
        <begin position="12"/>
        <end position="36"/>
    </location>
</feature>
<organism evidence="7 8">
    <name type="scientific">Tolypocladium paradoxum</name>
    <dbReference type="NCBI Taxonomy" id="94208"/>
    <lineage>
        <taxon>Eukaryota</taxon>
        <taxon>Fungi</taxon>
        <taxon>Dikarya</taxon>
        <taxon>Ascomycota</taxon>
        <taxon>Pezizomycotina</taxon>
        <taxon>Sordariomycetes</taxon>
        <taxon>Hypocreomycetidae</taxon>
        <taxon>Hypocreales</taxon>
        <taxon>Ophiocordycipitaceae</taxon>
        <taxon>Tolypocladium</taxon>
    </lineage>
</organism>
<dbReference type="STRING" id="94208.A0A2S4KSC9"/>
<feature type="transmembrane region" description="Helical" evidence="5">
    <location>
        <begin position="97"/>
        <end position="116"/>
    </location>
</feature>
<comment type="caution">
    <text evidence="7">The sequence shown here is derived from an EMBL/GenBank/DDBJ whole genome shotgun (WGS) entry which is preliminary data.</text>
</comment>
<dbReference type="InterPro" id="IPR004841">
    <property type="entry name" value="AA-permease/SLC12A_dom"/>
</dbReference>
<feature type="transmembrane region" description="Helical" evidence="5">
    <location>
        <begin position="56"/>
        <end position="77"/>
    </location>
</feature>
<keyword evidence="2 5" id="KW-0812">Transmembrane</keyword>
<keyword evidence="8" id="KW-1185">Reference proteome</keyword>
<dbReference type="PANTHER" id="PTHR43341">
    <property type="entry name" value="AMINO ACID PERMEASE"/>
    <property type="match status" value="1"/>
</dbReference>
<dbReference type="GO" id="GO:0015171">
    <property type="term" value="F:amino acid transmembrane transporter activity"/>
    <property type="evidence" value="ECO:0007669"/>
    <property type="project" value="TreeGrafter"/>
</dbReference>
<evidence type="ECO:0000256" key="1">
    <source>
        <dbReference type="ARBA" id="ARBA00004141"/>
    </source>
</evidence>
<evidence type="ECO:0000256" key="3">
    <source>
        <dbReference type="ARBA" id="ARBA00022989"/>
    </source>
</evidence>
<reference evidence="7 8" key="1">
    <citation type="submission" date="2018-01" db="EMBL/GenBank/DDBJ databases">
        <title>Harnessing the power of phylogenomics to disentangle the directionality and signatures of interkingdom host jumping in the parasitic fungal genus Tolypocladium.</title>
        <authorList>
            <person name="Quandt C.A."/>
            <person name="Patterson W."/>
            <person name="Spatafora J.W."/>
        </authorList>
    </citation>
    <scope>NUCLEOTIDE SEQUENCE [LARGE SCALE GENOMIC DNA]</scope>
    <source>
        <strain evidence="7 8">NRBC 100945</strain>
    </source>
</reference>
<feature type="domain" description="Amino acid permease/ SLC12A" evidence="6">
    <location>
        <begin position="7"/>
        <end position="121"/>
    </location>
</feature>
<dbReference type="Proteomes" id="UP000237481">
    <property type="component" value="Unassembled WGS sequence"/>
</dbReference>
<evidence type="ECO:0000256" key="5">
    <source>
        <dbReference type="SAM" id="Phobius"/>
    </source>
</evidence>
<dbReference type="PANTHER" id="PTHR43341:SF9">
    <property type="entry name" value="DICARBOXYLIC AMINO ACID PERMEASE"/>
    <property type="match status" value="1"/>
</dbReference>
<keyword evidence="3 5" id="KW-1133">Transmembrane helix</keyword>
<dbReference type="GO" id="GO:0016020">
    <property type="term" value="C:membrane"/>
    <property type="evidence" value="ECO:0007669"/>
    <property type="project" value="UniProtKB-SubCell"/>
</dbReference>
<sequence>MNVSDASTVVFGYFINLTTILGLLTWISILVSHIFFSRGRKTQGLADNMMPYVAPLGVWGSYVALFVCILVGLTNNYDMFTRRNQEPFGVSKYKTFITGYIGIPIFLGLIFGHKLITKSSRVRSSQLDFFTGKDIIDREEDAFLEDRAARDATAQSRMKTTAAWIYKKGFSWLF</sequence>
<dbReference type="OrthoDB" id="3900342at2759"/>